<dbReference type="GeneID" id="24437000"/>
<evidence type="ECO:0000256" key="1">
    <source>
        <dbReference type="SAM" id="Phobius"/>
    </source>
</evidence>
<name>W7XDB3_TETTS</name>
<feature type="transmembrane region" description="Helical" evidence="1">
    <location>
        <begin position="43"/>
        <end position="63"/>
    </location>
</feature>
<feature type="transmembrane region" description="Helical" evidence="1">
    <location>
        <begin position="302"/>
        <end position="320"/>
    </location>
</feature>
<dbReference type="EMBL" id="GG662712">
    <property type="protein sequence ID" value="EWS74628.1"/>
    <property type="molecule type" value="Genomic_DNA"/>
</dbReference>
<keyword evidence="1" id="KW-0472">Membrane</keyword>
<dbReference type="Proteomes" id="UP000009168">
    <property type="component" value="Unassembled WGS sequence"/>
</dbReference>
<dbReference type="RefSeq" id="XP_012652850.1">
    <property type="nucleotide sequence ID" value="XM_012797396.1"/>
</dbReference>
<gene>
    <name evidence="2" type="ORF">TTHERM_000049487</name>
</gene>
<keyword evidence="1" id="KW-1133">Transmembrane helix</keyword>
<proteinExistence type="predicted"/>
<feature type="transmembrane region" description="Helical" evidence="1">
    <location>
        <begin position="206"/>
        <end position="225"/>
    </location>
</feature>
<feature type="transmembrane region" description="Helical" evidence="1">
    <location>
        <begin position="433"/>
        <end position="457"/>
    </location>
</feature>
<dbReference type="InParanoid" id="W7XDB3"/>
<feature type="transmembrane region" description="Helical" evidence="1">
    <location>
        <begin position="142"/>
        <end position="162"/>
    </location>
</feature>
<dbReference type="KEGG" id="tet:TTHERM_000049487"/>
<feature type="transmembrane region" description="Helical" evidence="1">
    <location>
        <begin position="356"/>
        <end position="375"/>
    </location>
</feature>
<feature type="transmembrane region" description="Helical" evidence="1">
    <location>
        <begin position="83"/>
        <end position="106"/>
    </location>
</feature>
<feature type="transmembrane region" description="Helical" evidence="1">
    <location>
        <begin position="327"/>
        <end position="350"/>
    </location>
</feature>
<keyword evidence="1 2" id="KW-0812">Transmembrane</keyword>
<keyword evidence="3" id="KW-1185">Reference proteome</keyword>
<feature type="transmembrane region" description="Helical" evidence="1">
    <location>
        <begin position="263"/>
        <end position="282"/>
    </location>
</feature>
<feature type="transmembrane region" description="Helical" evidence="1">
    <location>
        <begin position="387"/>
        <end position="406"/>
    </location>
</feature>
<organism evidence="2 3">
    <name type="scientific">Tetrahymena thermophila (strain SB210)</name>
    <dbReference type="NCBI Taxonomy" id="312017"/>
    <lineage>
        <taxon>Eukaryota</taxon>
        <taxon>Sar</taxon>
        <taxon>Alveolata</taxon>
        <taxon>Ciliophora</taxon>
        <taxon>Intramacronucleata</taxon>
        <taxon>Oligohymenophorea</taxon>
        <taxon>Hymenostomatida</taxon>
        <taxon>Tetrahymenina</taxon>
        <taxon>Tetrahymenidae</taxon>
        <taxon>Tetrahymena</taxon>
    </lineage>
</organism>
<feature type="transmembrane region" description="Helical" evidence="1">
    <location>
        <begin position="174"/>
        <end position="194"/>
    </location>
</feature>
<feature type="transmembrane region" description="Helical" evidence="1">
    <location>
        <begin position="118"/>
        <end position="136"/>
    </location>
</feature>
<sequence>MIKLNIFLNQIYKEKKIQRKKLKEQFEESVQNMQKIKFNKQKAISFLFDILLLILFLGAVTFLQLVQTITVNGVNQFCYISGWFWGVRVLTIGITSLFYDLFLYLLRNICKNYQKGYLIIRIILYTTLAIFATIMFASKQPVLIIIITSNLYTVHLCQAHQILYNKSNVIIKCLLNYAFLFLIVPSSYLCALYFDAISQNYDNGLYIGMIFSYIGSMIILFLLSLKTDKLRNIFLNKQEDGDSDQNLLQKIQNIKVLNTKQKIAKCAIIIYSLIFQFISIYLNTNGASIQEVYTYCGYYTQELIYCILLVFYLPLIKFFTIEDSVNILVVLNIILLCLKIIVGIEYYQIYIFNTNFPIIVAGFSQMLPMLISTLYKNNYDLLTQDQYVRLGLSFNFISFFFQNFQFKKMFFTNSLDFESVSHFKNDRQYYEQILSPGIQIGFNLLYLAQFYLCYHYFKIKVRNLKQMIDLKN</sequence>
<accession>W7XDB3</accession>
<evidence type="ECO:0000313" key="3">
    <source>
        <dbReference type="Proteomes" id="UP000009168"/>
    </source>
</evidence>
<dbReference type="AlphaFoldDB" id="W7XDB3"/>
<evidence type="ECO:0000313" key="2">
    <source>
        <dbReference type="EMBL" id="EWS74628.1"/>
    </source>
</evidence>
<protein>
    <submittedName>
        <fullName evidence="2">Transmembrane protein, putative</fullName>
    </submittedName>
</protein>
<reference evidence="3" key="1">
    <citation type="journal article" date="2006" name="PLoS Biol.">
        <title>Macronuclear genome sequence of the ciliate Tetrahymena thermophila, a model eukaryote.</title>
        <authorList>
            <person name="Eisen J.A."/>
            <person name="Coyne R.S."/>
            <person name="Wu M."/>
            <person name="Wu D."/>
            <person name="Thiagarajan M."/>
            <person name="Wortman J.R."/>
            <person name="Badger J.H."/>
            <person name="Ren Q."/>
            <person name="Amedeo P."/>
            <person name="Jones K.M."/>
            <person name="Tallon L.J."/>
            <person name="Delcher A.L."/>
            <person name="Salzberg S.L."/>
            <person name="Silva J.C."/>
            <person name="Haas B.J."/>
            <person name="Majoros W.H."/>
            <person name="Farzad M."/>
            <person name="Carlton J.M."/>
            <person name="Smith R.K. Jr."/>
            <person name="Garg J."/>
            <person name="Pearlman R.E."/>
            <person name="Karrer K.M."/>
            <person name="Sun L."/>
            <person name="Manning G."/>
            <person name="Elde N.C."/>
            <person name="Turkewitz A.P."/>
            <person name="Asai D.J."/>
            <person name="Wilkes D.E."/>
            <person name="Wang Y."/>
            <person name="Cai H."/>
            <person name="Collins K."/>
            <person name="Stewart B.A."/>
            <person name="Lee S.R."/>
            <person name="Wilamowska K."/>
            <person name="Weinberg Z."/>
            <person name="Ruzzo W.L."/>
            <person name="Wloga D."/>
            <person name="Gaertig J."/>
            <person name="Frankel J."/>
            <person name="Tsao C.-C."/>
            <person name="Gorovsky M.A."/>
            <person name="Keeling P.J."/>
            <person name="Waller R.F."/>
            <person name="Patron N.J."/>
            <person name="Cherry J.M."/>
            <person name="Stover N.A."/>
            <person name="Krieger C.J."/>
            <person name="del Toro C."/>
            <person name="Ryder H.F."/>
            <person name="Williamson S.C."/>
            <person name="Barbeau R.A."/>
            <person name="Hamilton E.P."/>
            <person name="Orias E."/>
        </authorList>
    </citation>
    <scope>NUCLEOTIDE SEQUENCE [LARGE SCALE GENOMIC DNA]</scope>
    <source>
        <strain evidence="3">SB210</strain>
    </source>
</reference>